<reference evidence="11" key="2">
    <citation type="submission" date="2020-09" db="EMBL/GenBank/DDBJ databases">
        <authorList>
            <person name="Sun Q."/>
            <person name="Zhou Y."/>
        </authorList>
    </citation>
    <scope>NUCLEOTIDE SEQUENCE</scope>
    <source>
        <strain evidence="11">CGMCC 1.15425</strain>
    </source>
</reference>
<evidence type="ECO:0000256" key="3">
    <source>
        <dbReference type="ARBA" id="ARBA00022449"/>
    </source>
</evidence>
<dbReference type="GO" id="GO:0006811">
    <property type="term" value="P:monoatomic ion transport"/>
    <property type="evidence" value="ECO:0007669"/>
    <property type="project" value="UniProtKB-KW"/>
</dbReference>
<sequence length="466" mass="49807">MFNKIRNALALLKEALQGNANINYTEGSIAKATVLLAIPMILEMAMESVFAIVDIFFVSGLGAEAVATVGLTEAVISLLYAVAIGISMAVTALVARRIGQKDPEAAGVVAGQALWLGVIVSLLVGYVGLTQAETILSLMGAEAGVLETGSTYTSIMFTGSFTIVFLFLNNAIFRGAGDASIAMRALVLANGTNIVLDPLLIYGIGPFPELGLTGAAVATNIGRGLGVLYQLYYLCRNDRRIHVHLRHLVIKLSVIGQICRVSIGGIAQFLIATASWVFLMRLVSTYSAEAVAGYTIAIRVILFVILPSWGLSNAVTTLVGQNLGAGKPERAERTVLQVAKYNMAYMGAVGLVLILLPAWVMSFFTDSPDVVLNGTQSLRILSYGFVFLALGSVMTQAFNGAGDTMTPTWINGFAFWVVQIPLAWMLSAGIGLGPEGVYWSVFVADTVMSLVAFWMFRRGSWKSRYV</sequence>
<keyword evidence="8 10" id="KW-0472">Membrane</keyword>
<dbReference type="InterPro" id="IPR002528">
    <property type="entry name" value="MATE_fam"/>
</dbReference>
<name>A0A917GJQ6_9GAMM</name>
<feature type="transmembrane region" description="Helical" evidence="10">
    <location>
        <begin position="413"/>
        <end position="431"/>
    </location>
</feature>
<feature type="transmembrane region" description="Helical" evidence="10">
    <location>
        <begin position="437"/>
        <end position="456"/>
    </location>
</feature>
<protein>
    <recommendedName>
        <fullName evidence="9">Multidrug-efflux transporter</fullName>
    </recommendedName>
</protein>
<dbReference type="RefSeq" id="WP_068812541.1">
    <property type="nucleotide sequence ID" value="NZ_BMIY01000001.1"/>
</dbReference>
<dbReference type="CDD" id="cd13139">
    <property type="entry name" value="MATE_like_14"/>
    <property type="match status" value="1"/>
</dbReference>
<proteinExistence type="predicted"/>
<dbReference type="GO" id="GO:0042910">
    <property type="term" value="F:xenobiotic transmembrane transporter activity"/>
    <property type="evidence" value="ECO:0007669"/>
    <property type="project" value="InterPro"/>
</dbReference>
<accession>A0A917GJQ6</accession>
<feature type="transmembrane region" description="Helical" evidence="10">
    <location>
        <begin position="380"/>
        <end position="401"/>
    </location>
</feature>
<evidence type="ECO:0000256" key="2">
    <source>
        <dbReference type="ARBA" id="ARBA00022448"/>
    </source>
</evidence>
<dbReference type="NCBIfam" id="TIGR00797">
    <property type="entry name" value="matE"/>
    <property type="match status" value="1"/>
</dbReference>
<feature type="transmembrane region" description="Helical" evidence="10">
    <location>
        <begin position="185"/>
        <end position="204"/>
    </location>
</feature>
<reference evidence="11" key="1">
    <citation type="journal article" date="2014" name="Int. J. Syst. Evol. Microbiol.">
        <title>Complete genome sequence of Corynebacterium casei LMG S-19264T (=DSM 44701T), isolated from a smear-ripened cheese.</title>
        <authorList>
            <consortium name="US DOE Joint Genome Institute (JGI-PGF)"/>
            <person name="Walter F."/>
            <person name="Albersmeier A."/>
            <person name="Kalinowski J."/>
            <person name="Ruckert C."/>
        </authorList>
    </citation>
    <scope>NUCLEOTIDE SEQUENCE</scope>
    <source>
        <strain evidence="11">CGMCC 1.15425</strain>
    </source>
</reference>
<keyword evidence="2" id="KW-0813">Transport</keyword>
<feature type="transmembrane region" description="Helical" evidence="10">
    <location>
        <begin position="149"/>
        <end position="173"/>
    </location>
</feature>
<evidence type="ECO:0000256" key="5">
    <source>
        <dbReference type="ARBA" id="ARBA00022692"/>
    </source>
</evidence>
<keyword evidence="5 10" id="KW-0812">Transmembrane</keyword>
<dbReference type="InterPro" id="IPR048279">
    <property type="entry name" value="MdtK-like"/>
</dbReference>
<dbReference type="PANTHER" id="PTHR43298">
    <property type="entry name" value="MULTIDRUG RESISTANCE PROTEIN NORM-RELATED"/>
    <property type="match status" value="1"/>
</dbReference>
<evidence type="ECO:0000256" key="1">
    <source>
        <dbReference type="ARBA" id="ARBA00004429"/>
    </source>
</evidence>
<keyword evidence="7" id="KW-0406">Ion transport</keyword>
<feature type="transmembrane region" description="Helical" evidence="10">
    <location>
        <begin position="291"/>
        <end position="320"/>
    </location>
</feature>
<gene>
    <name evidence="11" type="ORF">GCM10011403_01570</name>
</gene>
<evidence type="ECO:0000313" key="11">
    <source>
        <dbReference type="EMBL" id="GGG48220.1"/>
    </source>
</evidence>
<dbReference type="PANTHER" id="PTHR43298:SF2">
    <property type="entry name" value="FMN_FAD EXPORTER YEEO-RELATED"/>
    <property type="match status" value="1"/>
</dbReference>
<keyword evidence="6 10" id="KW-1133">Transmembrane helix</keyword>
<feature type="transmembrane region" description="Helical" evidence="10">
    <location>
        <begin position="210"/>
        <end position="233"/>
    </location>
</feature>
<comment type="subcellular location">
    <subcellularLocation>
        <location evidence="1">Cell inner membrane</location>
        <topology evidence="1">Multi-pass membrane protein</topology>
    </subcellularLocation>
</comment>
<dbReference type="GO" id="GO:0015297">
    <property type="term" value="F:antiporter activity"/>
    <property type="evidence" value="ECO:0007669"/>
    <property type="project" value="UniProtKB-KW"/>
</dbReference>
<dbReference type="OrthoDB" id="9806302at2"/>
<comment type="caution">
    <text evidence="11">The sequence shown here is derived from an EMBL/GenBank/DDBJ whole genome shotgun (WGS) entry which is preliminary data.</text>
</comment>
<evidence type="ECO:0000256" key="4">
    <source>
        <dbReference type="ARBA" id="ARBA00022475"/>
    </source>
</evidence>
<evidence type="ECO:0000256" key="8">
    <source>
        <dbReference type="ARBA" id="ARBA00023136"/>
    </source>
</evidence>
<feature type="transmembrane region" description="Helical" evidence="10">
    <location>
        <begin position="75"/>
        <end position="95"/>
    </location>
</feature>
<evidence type="ECO:0000256" key="7">
    <source>
        <dbReference type="ARBA" id="ARBA00023065"/>
    </source>
</evidence>
<evidence type="ECO:0000313" key="12">
    <source>
        <dbReference type="Proteomes" id="UP000627715"/>
    </source>
</evidence>
<feature type="transmembrane region" description="Helical" evidence="10">
    <location>
        <begin position="341"/>
        <end position="360"/>
    </location>
</feature>
<evidence type="ECO:0000256" key="10">
    <source>
        <dbReference type="SAM" id="Phobius"/>
    </source>
</evidence>
<dbReference type="Pfam" id="PF01554">
    <property type="entry name" value="MatE"/>
    <property type="match status" value="2"/>
</dbReference>
<keyword evidence="12" id="KW-1185">Reference proteome</keyword>
<dbReference type="AlphaFoldDB" id="A0A917GJQ6"/>
<dbReference type="InterPro" id="IPR050222">
    <property type="entry name" value="MATE_MdtK"/>
</dbReference>
<evidence type="ECO:0000256" key="6">
    <source>
        <dbReference type="ARBA" id="ARBA00022989"/>
    </source>
</evidence>
<dbReference type="EMBL" id="BMIY01000001">
    <property type="protein sequence ID" value="GGG48220.1"/>
    <property type="molecule type" value="Genomic_DNA"/>
</dbReference>
<organism evidence="11 12">
    <name type="scientific">Pseudohongiella nitratireducens</name>
    <dbReference type="NCBI Taxonomy" id="1768907"/>
    <lineage>
        <taxon>Bacteria</taxon>
        <taxon>Pseudomonadati</taxon>
        <taxon>Pseudomonadota</taxon>
        <taxon>Gammaproteobacteria</taxon>
        <taxon>Pseudomonadales</taxon>
        <taxon>Pseudohongiellaceae</taxon>
        <taxon>Pseudohongiella</taxon>
    </lineage>
</organism>
<dbReference type="Proteomes" id="UP000627715">
    <property type="component" value="Unassembled WGS sequence"/>
</dbReference>
<feature type="transmembrane region" description="Helical" evidence="10">
    <location>
        <begin position="254"/>
        <end position="279"/>
    </location>
</feature>
<evidence type="ECO:0000256" key="9">
    <source>
        <dbReference type="ARBA" id="ARBA00031636"/>
    </source>
</evidence>
<dbReference type="GO" id="GO:0005886">
    <property type="term" value="C:plasma membrane"/>
    <property type="evidence" value="ECO:0007669"/>
    <property type="project" value="UniProtKB-SubCell"/>
</dbReference>
<dbReference type="PIRSF" id="PIRSF006603">
    <property type="entry name" value="DinF"/>
    <property type="match status" value="1"/>
</dbReference>
<keyword evidence="4" id="KW-1003">Cell membrane</keyword>
<keyword evidence="3" id="KW-0050">Antiport</keyword>
<feature type="transmembrane region" description="Helical" evidence="10">
    <location>
        <begin position="107"/>
        <end position="129"/>
    </location>
</feature>